<sequence>MCCYYSFFSSFLIRLSVSVNYLSTKHDGKREACDVSVDNMRRSITSSHVPSLTLSQPMKTYVQRGTLRGS</sequence>
<feature type="chain" id="PRO_5014597829" evidence="1">
    <location>
        <begin position="19"/>
        <end position="70"/>
    </location>
</feature>
<feature type="signal peptide" evidence="1">
    <location>
        <begin position="1"/>
        <end position="18"/>
    </location>
</feature>
<name>A0A2M4DE96_ANODA</name>
<dbReference type="EMBL" id="GGFL01011647">
    <property type="protein sequence ID" value="MBW75825.1"/>
    <property type="molecule type" value="Transcribed_RNA"/>
</dbReference>
<keyword evidence="1" id="KW-0732">Signal</keyword>
<evidence type="ECO:0000256" key="1">
    <source>
        <dbReference type="SAM" id="SignalP"/>
    </source>
</evidence>
<dbReference type="AlphaFoldDB" id="A0A2M4DE96"/>
<proteinExistence type="predicted"/>
<organism evidence="2">
    <name type="scientific">Anopheles darlingi</name>
    <name type="common">Mosquito</name>
    <dbReference type="NCBI Taxonomy" id="43151"/>
    <lineage>
        <taxon>Eukaryota</taxon>
        <taxon>Metazoa</taxon>
        <taxon>Ecdysozoa</taxon>
        <taxon>Arthropoda</taxon>
        <taxon>Hexapoda</taxon>
        <taxon>Insecta</taxon>
        <taxon>Pterygota</taxon>
        <taxon>Neoptera</taxon>
        <taxon>Endopterygota</taxon>
        <taxon>Diptera</taxon>
        <taxon>Nematocera</taxon>
        <taxon>Culicoidea</taxon>
        <taxon>Culicidae</taxon>
        <taxon>Anophelinae</taxon>
        <taxon>Anopheles</taxon>
    </lineage>
</organism>
<reference evidence="2" key="1">
    <citation type="submission" date="2018-01" db="EMBL/GenBank/DDBJ databases">
        <title>An insight into the sialome of Amazonian anophelines.</title>
        <authorList>
            <person name="Ribeiro J.M."/>
            <person name="Scarpassa V."/>
            <person name="Calvo E."/>
        </authorList>
    </citation>
    <scope>NUCLEOTIDE SEQUENCE</scope>
</reference>
<protein>
    <submittedName>
        <fullName evidence="2">Putative secreted protein</fullName>
    </submittedName>
</protein>
<evidence type="ECO:0000313" key="2">
    <source>
        <dbReference type="EMBL" id="MBW75825.1"/>
    </source>
</evidence>
<accession>A0A2M4DE96</accession>